<feature type="non-terminal residue" evidence="2">
    <location>
        <position position="1"/>
    </location>
</feature>
<dbReference type="AlphaFoldDB" id="A0A7J9B5T9"/>
<reference evidence="2 3" key="1">
    <citation type="journal article" date="2019" name="Genome Biol. Evol.">
        <title>Insights into the evolution of the New World diploid cottons (Gossypium, subgenus Houzingenia) based on genome sequencing.</title>
        <authorList>
            <person name="Grover C.E."/>
            <person name="Arick M.A. 2nd"/>
            <person name="Thrash A."/>
            <person name="Conover J.L."/>
            <person name="Sanders W.S."/>
            <person name="Peterson D.G."/>
            <person name="Frelichowski J.E."/>
            <person name="Scheffler J.A."/>
            <person name="Scheffler B.E."/>
            <person name="Wendel J.F."/>
        </authorList>
    </citation>
    <scope>NUCLEOTIDE SEQUENCE [LARGE SCALE GENOMIC DNA]</scope>
    <source>
        <strain evidence="2">4</strain>
        <tissue evidence="2">Leaf</tissue>
    </source>
</reference>
<dbReference type="EMBL" id="JABEZV010450401">
    <property type="protein sequence ID" value="MBA0731685.1"/>
    <property type="molecule type" value="Genomic_DNA"/>
</dbReference>
<keyword evidence="3" id="KW-1185">Reference proteome</keyword>
<dbReference type="CDD" id="cd06222">
    <property type="entry name" value="RNase_H_like"/>
    <property type="match status" value="1"/>
</dbReference>
<gene>
    <name evidence="2" type="ORF">Golax_025622</name>
</gene>
<dbReference type="InterPro" id="IPR036397">
    <property type="entry name" value="RNaseH_sf"/>
</dbReference>
<sequence length="108" mass="12490">KRKDLQKQGYAEVIIQSNNLDNVILIRESKLNGPKSSLIRRIQQILAFEEKWSLNYVPRETNRVADALAKMALISDEVLPMFEESSLEIKEILKEDCTFDNLSMTYSI</sequence>
<comment type="caution">
    <text evidence="2">The sequence shown here is derived from an EMBL/GenBank/DDBJ whole genome shotgun (WGS) entry which is preliminary data.</text>
</comment>
<name>A0A7J9B5T9_9ROSI</name>
<dbReference type="InterPro" id="IPR044730">
    <property type="entry name" value="RNase_H-like_dom_plant"/>
</dbReference>
<dbReference type="Pfam" id="PF13456">
    <property type="entry name" value="RVT_3"/>
    <property type="match status" value="1"/>
</dbReference>
<organism evidence="2 3">
    <name type="scientific">Gossypium laxum</name>
    <dbReference type="NCBI Taxonomy" id="34288"/>
    <lineage>
        <taxon>Eukaryota</taxon>
        <taxon>Viridiplantae</taxon>
        <taxon>Streptophyta</taxon>
        <taxon>Embryophyta</taxon>
        <taxon>Tracheophyta</taxon>
        <taxon>Spermatophyta</taxon>
        <taxon>Magnoliopsida</taxon>
        <taxon>eudicotyledons</taxon>
        <taxon>Gunneridae</taxon>
        <taxon>Pentapetalae</taxon>
        <taxon>rosids</taxon>
        <taxon>malvids</taxon>
        <taxon>Malvales</taxon>
        <taxon>Malvaceae</taxon>
        <taxon>Malvoideae</taxon>
        <taxon>Gossypium</taxon>
    </lineage>
</organism>
<dbReference type="GO" id="GO:0003676">
    <property type="term" value="F:nucleic acid binding"/>
    <property type="evidence" value="ECO:0007669"/>
    <property type="project" value="InterPro"/>
</dbReference>
<evidence type="ECO:0000313" key="3">
    <source>
        <dbReference type="Proteomes" id="UP000593574"/>
    </source>
</evidence>
<proteinExistence type="predicted"/>
<protein>
    <recommendedName>
        <fullName evidence="1">RNase H type-1 domain-containing protein</fullName>
    </recommendedName>
</protein>
<feature type="domain" description="RNase H type-1" evidence="1">
    <location>
        <begin position="6"/>
        <end position="72"/>
    </location>
</feature>
<dbReference type="GO" id="GO:0004523">
    <property type="term" value="F:RNA-DNA hybrid ribonuclease activity"/>
    <property type="evidence" value="ECO:0007669"/>
    <property type="project" value="InterPro"/>
</dbReference>
<evidence type="ECO:0000313" key="2">
    <source>
        <dbReference type="EMBL" id="MBA0731685.1"/>
    </source>
</evidence>
<dbReference type="Proteomes" id="UP000593574">
    <property type="component" value="Unassembled WGS sequence"/>
</dbReference>
<dbReference type="Gene3D" id="3.30.420.10">
    <property type="entry name" value="Ribonuclease H-like superfamily/Ribonuclease H"/>
    <property type="match status" value="1"/>
</dbReference>
<evidence type="ECO:0000259" key="1">
    <source>
        <dbReference type="Pfam" id="PF13456"/>
    </source>
</evidence>
<dbReference type="InterPro" id="IPR002156">
    <property type="entry name" value="RNaseH_domain"/>
</dbReference>
<accession>A0A7J9B5T9</accession>